<evidence type="ECO:0000256" key="4">
    <source>
        <dbReference type="PROSITE-ProRule" id="PRU00409"/>
    </source>
</evidence>
<evidence type="ECO:0000259" key="5">
    <source>
        <dbReference type="PROSITE" id="PS50975"/>
    </source>
</evidence>
<keyword evidence="2 4" id="KW-0547">Nucleotide-binding</keyword>
<dbReference type="InterPro" id="IPR052032">
    <property type="entry name" value="ATP-dep_AA_Ligase"/>
</dbReference>
<organism evidence="6 7">
    <name type="scientific">Herbidospora galbida</name>
    <dbReference type="NCBI Taxonomy" id="2575442"/>
    <lineage>
        <taxon>Bacteria</taxon>
        <taxon>Bacillati</taxon>
        <taxon>Actinomycetota</taxon>
        <taxon>Actinomycetes</taxon>
        <taxon>Streptosporangiales</taxon>
        <taxon>Streptosporangiaceae</taxon>
        <taxon>Herbidospora</taxon>
    </lineage>
</organism>
<evidence type="ECO:0000256" key="2">
    <source>
        <dbReference type="ARBA" id="ARBA00022741"/>
    </source>
</evidence>
<dbReference type="GO" id="GO:0005524">
    <property type="term" value="F:ATP binding"/>
    <property type="evidence" value="ECO:0007669"/>
    <property type="project" value="UniProtKB-UniRule"/>
</dbReference>
<evidence type="ECO:0000313" key="7">
    <source>
        <dbReference type="Proteomes" id="UP000308705"/>
    </source>
</evidence>
<dbReference type="AlphaFoldDB" id="A0A4V5UYN5"/>
<dbReference type="EMBL" id="SZQA01000027">
    <property type="protein sequence ID" value="TKK85543.1"/>
    <property type="molecule type" value="Genomic_DNA"/>
</dbReference>
<dbReference type="Gene3D" id="3.30.470.20">
    <property type="entry name" value="ATP-grasp fold, B domain"/>
    <property type="match status" value="1"/>
</dbReference>
<evidence type="ECO:0000256" key="1">
    <source>
        <dbReference type="ARBA" id="ARBA00022598"/>
    </source>
</evidence>
<dbReference type="InterPro" id="IPR011761">
    <property type="entry name" value="ATP-grasp"/>
</dbReference>
<dbReference type="PANTHER" id="PTHR43585">
    <property type="entry name" value="FUMIPYRROLE BIOSYNTHESIS PROTEIN C"/>
    <property type="match status" value="1"/>
</dbReference>
<feature type="domain" description="ATP-grasp" evidence="5">
    <location>
        <begin position="101"/>
        <end position="281"/>
    </location>
</feature>
<dbReference type="Proteomes" id="UP000308705">
    <property type="component" value="Unassembled WGS sequence"/>
</dbReference>
<dbReference type="GO" id="GO:0046872">
    <property type="term" value="F:metal ion binding"/>
    <property type="evidence" value="ECO:0007669"/>
    <property type="project" value="InterPro"/>
</dbReference>
<evidence type="ECO:0000256" key="3">
    <source>
        <dbReference type="ARBA" id="ARBA00022840"/>
    </source>
</evidence>
<evidence type="ECO:0000313" key="6">
    <source>
        <dbReference type="EMBL" id="TKK85543.1"/>
    </source>
</evidence>
<dbReference type="OrthoDB" id="24041at2"/>
<sequence>MRLYLTTLNPTDSVTRGFLPAAKALGWEVTILTDRPEDYPGHETIPADVRDPRAVIDVIARHHRPDVIFSNSDHLQVETALAADYFGLPGKDWRVCLTTKNKALTRRALGDVRSARVVPGEPLPEVGYPVVVKPREGVASEDVVLVRDDLGAAARDIWTRRPGAVLVAEEYLDGPLMTLETLGDGVTTRVLGGFQTTLGPLPHFVEERLDWSPELPGADEVLSRLAALGVGFGACHTEYVLTENGPRVVEVNYRVIGDNCDLLLADHLDVPLFEWILRVHAGEPAPEAPRPGGHAAAISVLATRPGTIMKAPRELTGAHEDVRLWHLPLKEAGQAVSVTHTNRDYLALLRAVGPTRDAVDTAAKAFLDAHPWVVA</sequence>
<dbReference type="GO" id="GO:0016874">
    <property type="term" value="F:ligase activity"/>
    <property type="evidence" value="ECO:0007669"/>
    <property type="project" value="UniProtKB-KW"/>
</dbReference>
<keyword evidence="1" id="KW-0436">Ligase</keyword>
<dbReference type="PANTHER" id="PTHR43585:SF2">
    <property type="entry name" value="ATP-GRASP ENZYME FSQD"/>
    <property type="match status" value="1"/>
</dbReference>
<keyword evidence="3 4" id="KW-0067">ATP-binding</keyword>
<reference evidence="6 7" key="1">
    <citation type="submission" date="2019-04" db="EMBL/GenBank/DDBJ databases">
        <title>Herbidospora sp. NEAU-GS14.nov., a novel actinomycete isolated from soil.</title>
        <authorList>
            <person name="Han L."/>
        </authorList>
    </citation>
    <scope>NUCLEOTIDE SEQUENCE [LARGE SCALE GENOMIC DNA]</scope>
    <source>
        <strain evidence="6 7">NEAU-GS14</strain>
    </source>
</reference>
<dbReference type="PROSITE" id="PS50975">
    <property type="entry name" value="ATP_GRASP"/>
    <property type="match status" value="1"/>
</dbReference>
<comment type="caution">
    <text evidence="6">The sequence shown here is derived from an EMBL/GenBank/DDBJ whole genome shotgun (WGS) entry which is preliminary data.</text>
</comment>
<proteinExistence type="predicted"/>
<accession>A0A4V5UYN5</accession>
<keyword evidence="7" id="KW-1185">Reference proteome</keyword>
<gene>
    <name evidence="6" type="ORF">FDA94_25590</name>
</gene>
<dbReference type="SUPFAM" id="SSF56059">
    <property type="entry name" value="Glutathione synthetase ATP-binding domain-like"/>
    <property type="match status" value="1"/>
</dbReference>
<protein>
    <submittedName>
        <fullName evidence="6">Siderophore biosynthesis protein</fullName>
    </submittedName>
</protein>
<name>A0A4V5UYN5_9ACTN</name>